<evidence type="ECO:0000256" key="6">
    <source>
        <dbReference type="SAM" id="MobiDB-lite"/>
    </source>
</evidence>
<dbReference type="GO" id="GO:0005524">
    <property type="term" value="F:ATP binding"/>
    <property type="evidence" value="ECO:0007669"/>
    <property type="project" value="UniProtKB-UniRule"/>
</dbReference>
<feature type="compositionally biased region" description="Pro residues" evidence="6">
    <location>
        <begin position="343"/>
        <end position="355"/>
    </location>
</feature>
<keyword evidence="1" id="KW-0808">Transferase</keyword>
<keyword evidence="2 5" id="KW-0547">Nucleotide-binding</keyword>
<dbReference type="STRING" id="52.CMC5_007730"/>
<keyword evidence="7" id="KW-0812">Transmembrane</keyword>
<dbReference type="Proteomes" id="UP000067626">
    <property type="component" value="Chromosome"/>
</dbReference>
<feature type="domain" description="Protein kinase" evidence="8">
    <location>
        <begin position="13"/>
        <end position="280"/>
    </location>
</feature>
<evidence type="ECO:0000313" key="9">
    <source>
        <dbReference type="EMBL" id="AKT36653.1"/>
    </source>
</evidence>
<dbReference type="SMART" id="SM00220">
    <property type="entry name" value="S_TKc"/>
    <property type="match status" value="1"/>
</dbReference>
<dbReference type="PROSITE" id="PS00107">
    <property type="entry name" value="PROTEIN_KINASE_ATP"/>
    <property type="match status" value="1"/>
</dbReference>
<dbReference type="PROSITE" id="PS50011">
    <property type="entry name" value="PROTEIN_KINASE_DOM"/>
    <property type="match status" value="1"/>
</dbReference>
<dbReference type="OrthoDB" id="5504750at2"/>
<dbReference type="Gene3D" id="3.30.200.20">
    <property type="entry name" value="Phosphorylase Kinase, domain 1"/>
    <property type="match status" value="1"/>
</dbReference>
<dbReference type="InterPro" id="IPR008271">
    <property type="entry name" value="Ser/Thr_kinase_AS"/>
</dbReference>
<evidence type="ECO:0000256" key="5">
    <source>
        <dbReference type="PROSITE-ProRule" id="PRU10141"/>
    </source>
</evidence>
<keyword evidence="10" id="KW-1185">Reference proteome</keyword>
<organism evidence="9 10">
    <name type="scientific">Chondromyces crocatus</name>
    <dbReference type="NCBI Taxonomy" id="52"/>
    <lineage>
        <taxon>Bacteria</taxon>
        <taxon>Pseudomonadati</taxon>
        <taxon>Myxococcota</taxon>
        <taxon>Polyangia</taxon>
        <taxon>Polyangiales</taxon>
        <taxon>Polyangiaceae</taxon>
        <taxon>Chondromyces</taxon>
    </lineage>
</organism>
<dbReference type="AlphaFoldDB" id="A0A0K1E7W7"/>
<evidence type="ECO:0000313" key="10">
    <source>
        <dbReference type="Proteomes" id="UP000067626"/>
    </source>
</evidence>
<dbReference type="PANTHER" id="PTHR43289">
    <property type="entry name" value="MITOGEN-ACTIVATED PROTEIN KINASE KINASE KINASE 20-RELATED"/>
    <property type="match status" value="1"/>
</dbReference>
<dbReference type="InterPro" id="IPR011009">
    <property type="entry name" value="Kinase-like_dom_sf"/>
</dbReference>
<feature type="transmembrane region" description="Helical" evidence="7">
    <location>
        <begin position="534"/>
        <end position="558"/>
    </location>
</feature>
<protein>
    <recommendedName>
        <fullName evidence="8">Protein kinase domain-containing protein</fullName>
    </recommendedName>
</protein>
<keyword evidence="3" id="KW-0418">Kinase</keyword>
<dbReference type="GO" id="GO:0004674">
    <property type="term" value="F:protein serine/threonine kinase activity"/>
    <property type="evidence" value="ECO:0007669"/>
    <property type="project" value="TreeGrafter"/>
</dbReference>
<keyword evidence="4 5" id="KW-0067">ATP-binding</keyword>
<evidence type="ECO:0000256" key="7">
    <source>
        <dbReference type="SAM" id="Phobius"/>
    </source>
</evidence>
<feature type="compositionally biased region" description="Low complexity" evidence="6">
    <location>
        <begin position="307"/>
        <end position="329"/>
    </location>
</feature>
<sequence length="562" mass="60458">MDFEAGTILANRYRITRPLGRGGMGEVFAAENIRTGRMVAVKLLRADSKTKASAVARFRREARAAGSINSDHVTQVLDVEDDEDHGIVLVFELLEGESLIDRLKRTGPIRYEELHSIIEQAWIGLADAHRAGIIHRDLKPSNVYLENRPDGTVRVKLLDFGVSKLPKELGGDTLTEMGQSLGTFSFMPPEQISKAKTVDHRADIYACTTLIYQALTGHLPYQARNILAMVELKTKTEPRKLAEVMDGPPNPRLEAFIARGLARDPDQRFQTALEALNAWRELRPGGPISQPASGRIPGSSPQGAAQSLSASFQSPGSSSAYPSMAAPLAAHPPSPRRSHAEPYPYPAPHGYPPAPASSHPVPRVHSETASTLTGRQPPAQHTAVMSPDYGATIALPTPSPLAENATRHHPQGELSPQQAPGSPHAVERRTPISGGQSLVQTGLMMGPYGTALVNQSGQPVAGFPVQPVSSHDVPKIYDEHSSGPSSADLKTQVYRPQRANAASFPPEAPEPEHEFSGPPIPHAHTDLSIEERSYLLPVGIAVILLLGAVAASMVLGILPKPW</sequence>
<evidence type="ECO:0000259" key="8">
    <source>
        <dbReference type="PROSITE" id="PS50011"/>
    </source>
</evidence>
<reference evidence="9 10" key="1">
    <citation type="submission" date="2015-07" db="EMBL/GenBank/DDBJ databases">
        <title>Genome analysis of myxobacterium Chondromyces crocatus Cm c5 reveals a high potential for natural compound synthesis and the genetic basis for the loss of fruiting body formation.</title>
        <authorList>
            <person name="Zaburannyi N."/>
            <person name="Bunk B."/>
            <person name="Maier J."/>
            <person name="Overmann J."/>
            <person name="Mueller R."/>
        </authorList>
    </citation>
    <scope>NUCLEOTIDE SEQUENCE [LARGE SCALE GENOMIC DNA]</scope>
    <source>
        <strain evidence="9 10">Cm c5</strain>
    </source>
</reference>
<dbReference type="InterPro" id="IPR017441">
    <property type="entry name" value="Protein_kinase_ATP_BS"/>
</dbReference>
<dbReference type="Pfam" id="PF00069">
    <property type="entry name" value="Pkinase"/>
    <property type="match status" value="1"/>
</dbReference>
<feature type="region of interest" description="Disordered" evidence="6">
    <location>
        <begin position="284"/>
        <end position="430"/>
    </location>
</feature>
<name>A0A0K1E7W7_CHOCO</name>
<dbReference type="RefSeq" id="WP_050429141.1">
    <property type="nucleotide sequence ID" value="NZ_CP012159.1"/>
</dbReference>
<feature type="region of interest" description="Disordered" evidence="6">
    <location>
        <begin position="463"/>
        <end position="523"/>
    </location>
</feature>
<dbReference type="PANTHER" id="PTHR43289:SF6">
    <property type="entry name" value="SERINE_THREONINE-PROTEIN KINASE NEKL-3"/>
    <property type="match status" value="1"/>
</dbReference>
<keyword evidence="7" id="KW-0472">Membrane</keyword>
<proteinExistence type="predicted"/>
<evidence type="ECO:0000256" key="1">
    <source>
        <dbReference type="ARBA" id="ARBA00022679"/>
    </source>
</evidence>
<dbReference type="SUPFAM" id="SSF56112">
    <property type="entry name" value="Protein kinase-like (PK-like)"/>
    <property type="match status" value="1"/>
</dbReference>
<keyword evidence="7" id="KW-1133">Transmembrane helix</keyword>
<feature type="compositionally biased region" description="Basic and acidic residues" evidence="6">
    <location>
        <begin position="472"/>
        <end position="481"/>
    </location>
</feature>
<dbReference type="Gene3D" id="1.10.510.10">
    <property type="entry name" value="Transferase(Phosphotransferase) domain 1"/>
    <property type="match status" value="1"/>
</dbReference>
<feature type="binding site" evidence="5">
    <location>
        <position position="42"/>
    </location>
    <ligand>
        <name>ATP</name>
        <dbReference type="ChEBI" id="CHEBI:30616"/>
    </ligand>
</feature>
<dbReference type="EMBL" id="CP012159">
    <property type="protein sequence ID" value="AKT36653.1"/>
    <property type="molecule type" value="Genomic_DNA"/>
</dbReference>
<dbReference type="KEGG" id="ccro:CMC5_007730"/>
<dbReference type="InterPro" id="IPR000719">
    <property type="entry name" value="Prot_kinase_dom"/>
</dbReference>
<dbReference type="PROSITE" id="PS00108">
    <property type="entry name" value="PROTEIN_KINASE_ST"/>
    <property type="match status" value="1"/>
</dbReference>
<accession>A0A0K1E7W7</accession>
<evidence type="ECO:0000256" key="4">
    <source>
        <dbReference type="ARBA" id="ARBA00022840"/>
    </source>
</evidence>
<evidence type="ECO:0000256" key="3">
    <source>
        <dbReference type="ARBA" id="ARBA00022777"/>
    </source>
</evidence>
<gene>
    <name evidence="9" type="ORF">CMC5_007730</name>
</gene>
<dbReference type="CDD" id="cd14014">
    <property type="entry name" value="STKc_PknB_like"/>
    <property type="match status" value="1"/>
</dbReference>
<evidence type="ECO:0000256" key="2">
    <source>
        <dbReference type="ARBA" id="ARBA00022741"/>
    </source>
</evidence>